<dbReference type="AlphaFoldDB" id="A0AAD4BFY4"/>
<proteinExistence type="predicted"/>
<evidence type="ECO:0000313" key="2">
    <source>
        <dbReference type="EMBL" id="KAF8426166.1"/>
    </source>
</evidence>
<evidence type="ECO:0008006" key="4">
    <source>
        <dbReference type="Google" id="ProtNLM"/>
    </source>
</evidence>
<organism evidence="2 3">
    <name type="scientific">Boletus edulis BED1</name>
    <dbReference type="NCBI Taxonomy" id="1328754"/>
    <lineage>
        <taxon>Eukaryota</taxon>
        <taxon>Fungi</taxon>
        <taxon>Dikarya</taxon>
        <taxon>Basidiomycota</taxon>
        <taxon>Agaricomycotina</taxon>
        <taxon>Agaricomycetes</taxon>
        <taxon>Agaricomycetidae</taxon>
        <taxon>Boletales</taxon>
        <taxon>Boletineae</taxon>
        <taxon>Boletaceae</taxon>
        <taxon>Boletoideae</taxon>
        <taxon>Boletus</taxon>
    </lineage>
</organism>
<accession>A0AAD4BFY4</accession>
<reference evidence="2" key="2">
    <citation type="journal article" date="2020" name="Nat. Commun.">
        <title>Large-scale genome sequencing of mycorrhizal fungi provides insights into the early evolution of symbiotic traits.</title>
        <authorList>
            <person name="Miyauchi S."/>
            <person name="Kiss E."/>
            <person name="Kuo A."/>
            <person name="Drula E."/>
            <person name="Kohler A."/>
            <person name="Sanchez-Garcia M."/>
            <person name="Morin E."/>
            <person name="Andreopoulos B."/>
            <person name="Barry K.W."/>
            <person name="Bonito G."/>
            <person name="Buee M."/>
            <person name="Carver A."/>
            <person name="Chen C."/>
            <person name="Cichocki N."/>
            <person name="Clum A."/>
            <person name="Culley D."/>
            <person name="Crous P.W."/>
            <person name="Fauchery L."/>
            <person name="Girlanda M."/>
            <person name="Hayes R.D."/>
            <person name="Keri Z."/>
            <person name="LaButti K."/>
            <person name="Lipzen A."/>
            <person name="Lombard V."/>
            <person name="Magnuson J."/>
            <person name="Maillard F."/>
            <person name="Murat C."/>
            <person name="Nolan M."/>
            <person name="Ohm R.A."/>
            <person name="Pangilinan J."/>
            <person name="Pereira M.F."/>
            <person name="Perotto S."/>
            <person name="Peter M."/>
            <person name="Pfister S."/>
            <person name="Riley R."/>
            <person name="Sitrit Y."/>
            <person name="Stielow J.B."/>
            <person name="Szollosi G."/>
            <person name="Zifcakova L."/>
            <person name="Stursova M."/>
            <person name="Spatafora J.W."/>
            <person name="Tedersoo L."/>
            <person name="Vaario L.M."/>
            <person name="Yamada A."/>
            <person name="Yan M."/>
            <person name="Wang P."/>
            <person name="Xu J."/>
            <person name="Bruns T."/>
            <person name="Baldrian P."/>
            <person name="Vilgalys R."/>
            <person name="Dunand C."/>
            <person name="Henrissat B."/>
            <person name="Grigoriev I.V."/>
            <person name="Hibbett D."/>
            <person name="Nagy L.G."/>
            <person name="Martin F.M."/>
        </authorList>
    </citation>
    <scope>NUCLEOTIDE SEQUENCE</scope>
    <source>
        <strain evidence="2">BED1</strain>
    </source>
</reference>
<name>A0AAD4BFY4_BOLED</name>
<keyword evidence="1" id="KW-0732">Signal</keyword>
<comment type="caution">
    <text evidence="2">The sequence shown here is derived from an EMBL/GenBank/DDBJ whole genome shotgun (WGS) entry which is preliminary data.</text>
</comment>
<dbReference type="Proteomes" id="UP001194468">
    <property type="component" value="Unassembled WGS sequence"/>
</dbReference>
<keyword evidence="3" id="KW-1185">Reference proteome</keyword>
<feature type="signal peptide" evidence="1">
    <location>
        <begin position="1"/>
        <end position="29"/>
    </location>
</feature>
<protein>
    <recommendedName>
        <fullName evidence="4">Secreted protein</fullName>
    </recommendedName>
</protein>
<feature type="chain" id="PRO_5042292884" description="Secreted protein" evidence="1">
    <location>
        <begin position="30"/>
        <end position="77"/>
    </location>
</feature>
<dbReference type="EMBL" id="WHUW01000088">
    <property type="protein sequence ID" value="KAF8426166.1"/>
    <property type="molecule type" value="Genomic_DNA"/>
</dbReference>
<evidence type="ECO:0000313" key="3">
    <source>
        <dbReference type="Proteomes" id="UP001194468"/>
    </source>
</evidence>
<reference evidence="2" key="1">
    <citation type="submission" date="2019-10" db="EMBL/GenBank/DDBJ databases">
        <authorList>
            <consortium name="DOE Joint Genome Institute"/>
            <person name="Kuo A."/>
            <person name="Miyauchi S."/>
            <person name="Kiss E."/>
            <person name="Drula E."/>
            <person name="Kohler A."/>
            <person name="Sanchez-Garcia M."/>
            <person name="Andreopoulos B."/>
            <person name="Barry K.W."/>
            <person name="Bonito G."/>
            <person name="Buee M."/>
            <person name="Carver A."/>
            <person name="Chen C."/>
            <person name="Cichocki N."/>
            <person name="Clum A."/>
            <person name="Culley D."/>
            <person name="Crous P.W."/>
            <person name="Fauchery L."/>
            <person name="Girlanda M."/>
            <person name="Hayes R."/>
            <person name="Keri Z."/>
            <person name="LaButti K."/>
            <person name="Lipzen A."/>
            <person name="Lombard V."/>
            <person name="Magnuson J."/>
            <person name="Maillard F."/>
            <person name="Morin E."/>
            <person name="Murat C."/>
            <person name="Nolan M."/>
            <person name="Ohm R."/>
            <person name="Pangilinan J."/>
            <person name="Pereira M."/>
            <person name="Perotto S."/>
            <person name="Peter M."/>
            <person name="Riley R."/>
            <person name="Sitrit Y."/>
            <person name="Stielow B."/>
            <person name="Szollosi G."/>
            <person name="Zifcakova L."/>
            <person name="Stursova M."/>
            <person name="Spatafora J.W."/>
            <person name="Tedersoo L."/>
            <person name="Vaario L.-M."/>
            <person name="Yamada A."/>
            <person name="Yan M."/>
            <person name="Wang P."/>
            <person name="Xu J."/>
            <person name="Bruns T."/>
            <person name="Baldrian P."/>
            <person name="Vilgalys R."/>
            <person name="Henrissat B."/>
            <person name="Grigoriev I.V."/>
            <person name="Hibbett D."/>
            <person name="Nagy L.G."/>
            <person name="Martin F.M."/>
        </authorList>
    </citation>
    <scope>NUCLEOTIDE SEQUENCE</scope>
    <source>
        <strain evidence="2">BED1</strain>
    </source>
</reference>
<evidence type="ECO:0000256" key="1">
    <source>
        <dbReference type="SAM" id="SignalP"/>
    </source>
</evidence>
<gene>
    <name evidence="2" type="ORF">L210DRAFT_237600</name>
</gene>
<sequence length="77" mass="8730">MKSMISPGLRTLNRWYVLILLCHASLSLSEPDIPIIHSRVSQPSHRIPSAKRPKLYVVPQAHENLLLKESSAMCTRI</sequence>